<gene>
    <name evidence="1" type="ORF">S01H4_55002</name>
</gene>
<sequence length="32" mass="3643">NRFEMRKSQVAKSEGGYLINSQCPTRTGEELI</sequence>
<dbReference type="EMBL" id="BART01031702">
    <property type="protein sequence ID" value="GAH16798.1"/>
    <property type="molecule type" value="Genomic_DNA"/>
</dbReference>
<organism evidence="1">
    <name type="scientific">marine sediment metagenome</name>
    <dbReference type="NCBI Taxonomy" id="412755"/>
    <lineage>
        <taxon>unclassified sequences</taxon>
        <taxon>metagenomes</taxon>
        <taxon>ecological metagenomes</taxon>
    </lineage>
</organism>
<evidence type="ECO:0000313" key="1">
    <source>
        <dbReference type="EMBL" id="GAH16798.1"/>
    </source>
</evidence>
<accession>X1F7M5</accession>
<proteinExistence type="predicted"/>
<dbReference type="AlphaFoldDB" id="X1F7M5"/>
<comment type="caution">
    <text evidence="1">The sequence shown here is derived from an EMBL/GenBank/DDBJ whole genome shotgun (WGS) entry which is preliminary data.</text>
</comment>
<feature type="non-terminal residue" evidence="1">
    <location>
        <position position="1"/>
    </location>
</feature>
<protein>
    <submittedName>
        <fullName evidence="1">Uncharacterized protein</fullName>
    </submittedName>
</protein>
<reference evidence="1" key="1">
    <citation type="journal article" date="2014" name="Front. Microbiol.">
        <title>High frequency of phylogenetically diverse reductive dehalogenase-homologous genes in deep subseafloor sedimentary metagenomes.</title>
        <authorList>
            <person name="Kawai M."/>
            <person name="Futagami T."/>
            <person name="Toyoda A."/>
            <person name="Takaki Y."/>
            <person name="Nishi S."/>
            <person name="Hori S."/>
            <person name="Arai W."/>
            <person name="Tsubouchi T."/>
            <person name="Morono Y."/>
            <person name="Uchiyama I."/>
            <person name="Ito T."/>
            <person name="Fujiyama A."/>
            <person name="Inagaki F."/>
            <person name="Takami H."/>
        </authorList>
    </citation>
    <scope>NUCLEOTIDE SEQUENCE</scope>
    <source>
        <strain evidence="1">Expedition CK06-06</strain>
    </source>
</reference>
<name>X1F7M5_9ZZZZ</name>